<dbReference type="PANTHER" id="PTHR13817:SF20">
    <property type="entry name" value="MYOSIN-BINDING PROTEIN C, CARDIAC-TYPE"/>
    <property type="match status" value="1"/>
</dbReference>
<dbReference type="PANTHER" id="PTHR13817">
    <property type="entry name" value="TITIN"/>
    <property type="match status" value="1"/>
</dbReference>
<dbReference type="GO" id="GO:0032982">
    <property type="term" value="C:myosin filament"/>
    <property type="evidence" value="ECO:0007669"/>
    <property type="project" value="UniProtKB-KW"/>
</dbReference>
<feature type="domain" description="Ig-like" evidence="11">
    <location>
        <begin position="622"/>
        <end position="717"/>
    </location>
</feature>
<dbReference type="InterPro" id="IPR007110">
    <property type="entry name" value="Ig-like_dom"/>
</dbReference>
<dbReference type="FunFam" id="2.60.40.10:FF:000081">
    <property type="entry name" value="Myosin-binding protein C, slow type"/>
    <property type="match status" value="1"/>
</dbReference>
<feature type="domain" description="Fibronectin type-III" evidence="12">
    <location>
        <begin position="726"/>
        <end position="822"/>
    </location>
</feature>
<dbReference type="Pfam" id="PF00041">
    <property type="entry name" value="fn3"/>
    <property type="match status" value="3"/>
</dbReference>
<evidence type="ECO:0000313" key="14">
    <source>
        <dbReference type="Proteomes" id="UP001108240"/>
    </source>
</evidence>
<comment type="similarity">
    <text evidence="8">Belongs to the immunoglobulin superfamily. MyBP family.</text>
</comment>
<dbReference type="Gene3D" id="2.60.40.10">
    <property type="entry name" value="Immunoglobulins"/>
    <property type="match status" value="11"/>
</dbReference>
<dbReference type="SMART" id="SM00060">
    <property type="entry name" value="FN3"/>
    <property type="match status" value="3"/>
</dbReference>
<evidence type="ECO:0000256" key="7">
    <source>
        <dbReference type="ARBA" id="ARBA00023319"/>
    </source>
</evidence>
<dbReference type="InterPro" id="IPR036116">
    <property type="entry name" value="FN3_sf"/>
</dbReference>
<dbReference type="GO" id="GO:0055010">
    <property type="term" value="P:ventricular cardiac muscle tissue morphogenesis"/>
    <property type="evidence" value="ECO:0007669"/>
    <property type="project" value="TreeGrafter"/>
</dbReference>
<dbReference type="Proteomes" id="UP001108240">
    <property type="component" value="Unplaced"/>
</dbReference>
<evidence type="ECO:0000256" key="3">
    <source>
        <dbReference type="ARBA" id="ARBA00022737"/>
    </source>
</evidence>
<feature type="domain" description="Ig-like" evidence="11">
    <location>
        <begin position="14"/>
        <end position="86"/>
    </location>
</feature>
<feature type="compositionally biased region" description="Polar residues" evidence="10">
    <location>
        <begin position="112"/>
        <end position="126"/>
    </location>
</feature>
<dbReference type="SUPFAM" id="SSF48726">
    <property type="entry name" value="Immunoglobulin"/>
    <property type="match status" value="8"/>
</dbReference>
<dbReference type="FunFam" id="2.60.40.10:FF:000085">
    <property type="entry name" value="Myosin-binding protein C, slow type"/>
    <property type="match status" value="1"/>
</dbReference>
<dbReference type="FunFam" id="2.60.40.10:FF:000111">
    <property type="entry name" value="Myosin-binding protein C, slow type"/>
    <property type="match status" value="1"/>
</dbReference>
<evidence type="ECO:0000313" key="13">
    <source>
        <dbReference type="Ensembl" id="ENSCCRP00000068763.2"/>
    </source>
</evidence>
<dbReference type="FunFam" id="2.60.40.10:FF:000062">
    <property type="entry name" value="Myosin-binding protein C, slow type"/>
    <property type="match status" value="1"/>
</dbReference>
<dbReference type="GO" id="GO:0045214">
    <property type="term" value="P:sarcomere organization"/>
    <property type="evidence" value="ECO:0007669"/>
    <property type="project" value="TreeGrafter"/>
</dbReference>
<dbReference type="InterPro" id="IPR003961">
    <property type="entry name" value="FN3_dom"/>
</dbReference>
<dbReference type="GO" id="GO:0003779">
    <property type="term" value="F:actin binding"/>
    <property type="evidence" value="ECO:0007669"/>
    <property type="project" value="UniProtKB-KW"/>
</dbReference>
<evidence type="ECO:0000256" key="9">
    <source>
        <dbReference type="SAM" id="Coils"/>
    </source>
</evidence>
<dbReference type="InterPro" id="IPR040849">
    <property type="entry name" value="MyBP-C_THB"/>
</dbReference>
<dbReference type="FunFam" id="2.60.40.10:FF:000060">
    <property type="entry name" value="Myosin-binding protein C, slow type"/>
    <property type="match status" value="1"/>
</dbReference>
<dbReference type="CDD" id="cd00096">
    <property type="entry name" value="Ig"/>
    <property type="match status" value="1"/>
</dbReference>
<feature type="domain" description="Ig-like" evidence="11">
    <location>
        <begin position="429"/>
        <end position="523"/>
    </location>
</feature>
<reference evidence="13" key="1">
    <citation type="submission" date="2025-08" db="UniProtKB">
        <authorList>
            <consortium name="Ensembl"/>
        </authorList>
    </citation>
    <scope>IDENTIFICATION</scope>
</reference>
<dbReference type="PROSITE" id="PS50853">
    <property type="entry name" value="FN3"/>
    <property type="match status" value="3"/>
</dbReference>
<evidence type="ECO:0000259" key="11">
    <source>
        <dbReference type="PROSITE" id="PS50835"/>
    </source>
</evidence>
<dbReference type="InterPro" id="IPR050964">
    <property type="entry name" value="Striated_Muscle_Regulatory"/>
</dbReference>
<dbReference type="InterPro" id="IPR036179">
    <property type="entry name" value="Ig-like_dom_sf"/>
</dbReference>
<feature type="domain" description="Ig-like" evidence="11">
    <location>
        <begin position="1135"/>
        <end position="1223"/>
    </location>
</feature>
<dbReference type="PROSITE" id="PS50835">
    <property type="entry name" value="IG_LIKE"/>
    <property type="match status" value="7"/>
</dbReference>
<name>A0A8C1E499_CYPCA</name>
<dbReference type="GO" id="GO:0032036">
    <property type="term" value="F:myosin heavy chain binding"/>
    <property type="evidence" value="ECO:0007669"/>
    <property type="project" value="TreeGrafter"/>
</dbReference>
<dbReference type="InterPro" id="IPR003598">
    <property type="entry name" value="Ig_sub2"/>
</dbReference>
<dbReference type="Pfam" id="PF18362">
    <property type="entry name" value="THB"/>
    <property type="match status" value="1"/>
</dbReference>
<evidence type="ECO:0000256" key="8">
    <source>
        <dbReference type="ARBA" id="ARBA00038352"/>
    </source>
</evidence>
<keyword evidence="2" id="KW-0597">Phosphoprotein</keyword>
<keyword evidence="9" id="KW-0175">Coiled coil</keyword>
<dbReference type="GeneTree" id="ENSGT00940000157698"/>
<evidence type="ECO:0000259" key="12">
    <source>
        <dbReference type="PROSITE" id="PS50853"/>
    </source>
</evidence>
<reference evidence="13" key="2">
    <citation type="submission" date="2025-09" db="UniProtKB">
        <authorList>
            <consortium name="Ensembl"/>
        </authorList>
    </citation>
    <scope>IDENTIFICATION</scope>
</reference>
<dbReference type="CDD" id="cd00063">
    <property type="entry name" value="FN3"/>
    <property type="match status" value="3"/>
</dbReference>
<evidence type="ECO:0000256" key="2">
    <source>
        <dbReference type="ARBA" id="ARBA00022553"/>
    </source>
</evidence>
<dbReference type="SUPFAM" id="SSF49265">
    <property type="entry name" value="Fibronectin type III"/>
    <property type="match status" value="2"/>
</dbReference>
<keyword evidence="14" id="KW-1185">Reference proteome</keyword>
<feature type="domain" description="Ig-like" evidence="11">
    <location>
        <begin position="537"/>
        <end position="592"/>
    </location>
</feature>
<dbReference type="GO" id="GO:0031430">
    <property type="term" value="C:M band"/>
    <property type="evidence" value="ECO:0007669"/>
    <property type="project" value="TreeGrafter"/>
</dbReference>
<dbReference type="FunFam" id="2.60.40.10:FF:000225">
    <property type="entry name" value="Myosin-binding protein C, cardiac-type"/>
    <property type="match status" value="1"/>
</dbReference>
<dbReference type="FunFam" id="2.60.40.10:FF:000070">
    <property type="entry name" value="Myosin-binding protein C, slow type"/>
    <property type="match status" value="1"/>
</dbReference>
<dbReference type="Ensembl" id="ENSCCRT00000074518.2">
    <property type="protein sequence ID" value="ENSCCRP00000068763.2"/>
    <property type="gene ID" value="ENSCCRG00000034143.2"/>
</dbReference>
<keyword evidence="6" id="KW-0009">Actin-binding</keyword>
<dbReference type="GO" id="GO:0007155">
    <property type="term" value="P:cell adhesion"/>
    <property type="evidence" value="ECO:0007669"/>
    <property type="project" value="UniProtKB-KW"/>
</dbReference>
<feature type="domain" description="Ig-like" evidence="11">
    <location>
        <begin position="338"/>
        <end position="415"/>
    </location>
</feature>
<dbReference type="InterPro" id="IPR003599">
    <property type="entry name" value="Ig_sub"/>
</dbReference>
<dbReference type="FunFam" id="2.60.40.10:FF:000326">
    <property type="entry name" value="Myosin-binding protein C, cardiac-type"/>
    <property type="match status" value="1"/>
</dbReference>
<dbReference type="SMART" id="SM00408">
    <property type="entry name" value="IGc2"/>
    <property type="match status" value="7"/>
</dbReference>
<evidence type="ECO:0000256" key="10">
    <source>
        <dbReference type="SAM" id="MobiDB-lite"/>
    </source>
</evidence>
<feature type="domain" description="Fibronectin type-III" evidence="12">
    <location>
        <begin position="824"/>
        <end position="921"/>
    </location>
</feature>
<evidence type="ECO:0000256" key="5">
    <source>
        <dbReference type="ARBA" id="ARBA00023179"/>
    </source>
</evidence>
<keyword evidence="3" id="KW-0677">Repeat</keyword>
<dbReference type="Pfam" id="PF07679">
    <property type="entry name" value="I-set"/>
    <property type="match status" value="8"/>
</dbReference>
<feature type="region of interest" description="Disordered" evidence="10">
    <location>
        <begin position="103"/>
        <end position="126"/>
    </location>
</feature>
<dbReference type="AlphaFoldDB" id="A0A8C1E499"/>
<dbReference type="FunFam" id="2.60.40.10:FF:000031">
    <property type="entry name" value="Myosin-binding protein C, slow type"/>
    <property type="match status" value="2"/>
</dbReference>
<keyword evidence="1" id="KW-0787">Thick filament</keyword>
<evidence type="ECO:0000256" key="6">
    <source>
        <dbReference type="ARBA" id="ARBA00023203"/>
    </source>
</evidence>
<sequence length="1274" mass="143487">MHPFLLTYTGSLTPSVSAFTKKPKNQTAEIGATVIFEAETEKPDVKVRWQRDSKDISSSYKYTISAEGNMHSLTINNIAQEDAVGYAVIAGVSKVKFELKIKESEEPKGTPSAPTESSAPDTSGTVSDGIAYLNMQDLTGLFTEKPQSGEVNVGENITFVARVCGESLLKKPTVKWFKGKWMDLASKSGKHLQLKEHYDRNTKVYTFEMHIIAAKGNFAGAYRCEVSSKDKFDSCNFDLAVSVCSCFVACDSFLSCSSTDAGEDSGELDFSALLKKSTESEVDVWEILQKASPSEYEKIAFQHGITDLRGMLKRLKKMKKEEKKSAAFLRKLDPAYQVEKGHKIKMQIEVANPDAEVKWLKNGQEIHLTGRTILELLLNNFSSSHRYIFESVGNKRFLTINNCTLADDAAYTCMIGEEKTITELFVKEPPVLIVRNLEDQMVMKGERVEFECEVSEEGAQVKWEKDGVELTRDESFKYRFKKDGCKHVLIINDVTKEDCGHYRVKTNGGQSLAELMVQEKQLEVYQSIADLTVKAKDQAVFKCEVSDENVKGIWYKNGVEVKADARTHITHIGRIHKLTIDDVKPEDEGDYTFVPEGYAFNLSAKLNFLEVKIDFVPRQDPPKIHLDCMGRTAESTILVVAGNKLRLDVPITGDPAPIVVWTKGEKVGVLTDSDGHVHVESTKGHCIFTIEGAERQDEGVYSVIVRNPAGEDTADINVKVVDVPDPPEAPRILSVGEDSCIVQWDPPLFDGGQPVIGYVLERKKKKSYRWMRLNFDPYKETTYEAKRMIEGVAYEMRVYAVNAIGMSRPSAASQPFVPVAPTSEPTGLCVEDISDTTISLKWRAPERIGSAELEGYGVEYCKEGCKSDEWIPAFKGLTERTSVIIRDLPTGEKMQFRVRAYNMAGPSPAATLQQAVTIREIMQRPKIWVPRNLRQTLIKKVGEMINLVIPFQGKPRPQVTWTKNDEPLDPKQVSIRNSDTDTILFIRRSERKDSGKYDVQVQIENVEDRASVNIQIVDLPGPPQNLKVIDVWGFNVALEWKPPKDNGNCDITGYTIQKADKKTMEWYTVFEHYRRTNCVVSDLIMGNEYVFRVYAINMVGLSPEPCLSKDSAYIQKTGIVYKPPSYKEHDFSEAPKFTHPLVSRSVIAGYSATLSCSVRGIPKPKITWYKNKMDITNEAKYRMFSNQGVLTLEIRKPCPFDGGVYMCKAINDSGEDIVECKLEVRRKYMPLTQELLKNLIDFEECWQANSCWSPFTLIAFFYTMKVNGDQQLFG</sequence>
<dbReference type="InterPro" id="IPR013783">
    <property type="entry name" value="Ig-like_fold"/>
</dbReference>
<dbReference type="PRINTS" id="PR00014">
    <property type="entry name" value="FNTYPEIII"/>
</dbReference>
<accession>A0A8C1E499</accession>
<proteinExistence type="inferred from homology"/>
<feature type="coiled-coil region" evidence="9">
    <location>
        <begin position="305"/>
        <end position="332"/>
    </location>
</feature>
<evidence type="ECO:0000256" key="4">
    <source>
        <dbReference type="ARBA" id="ARBA00022889"/>
    </source>
</evidence>
<dbReference type="InterPro" id="IPR013098">
    <property type="entry name" value="Ig_I-set"/>
</dbReference>
<organism evidence="13 14">
    <name type="scientific">Cyprinus carpio carpio</name>
    <dbReference type="NCBI Taxonomy" id="630221"/>
    <lineage>
        <taxon>Eukaryota</taxon>
        <taxon>Metazoa</taxon>
        <taxon>Chordata</taxon>
        <taxon>Craniata</taxon>
        <taxon>Vertebrata</taxon>
        <taxon>Euteleostomi</taxon>
        <taxon>Actinopterygii</taxon>
        <taxon>Neopterygii</taxon>
        <taxon>Teleostei</taxon>
        <taxon>Ostariophysi</taxon>
        <taxon>Cypriniformes</taxon>
        <taxon>Cyprinidae</taxon>
        <taxon>Cyprininae</taxon>
        <taxon>Cyprinus</taxon>
    </lineage>
</organism>
<keyword evidence="4" id="KW-0130">Cell adhesion</keyword>
<dbReference type="SMART" id="SM00409">
    <property type="entry name" value="IG"/>
    <property type="match status" value="8"/>
</dbReference>
<evidence type="ECO:0000256" key="1">
    <source>
        <dbReference type="ARBA" id="ARBA00022433"/>
    </source>
</evidence>
<keyword evidence="7" id="KW-0393">Immunoglobulin domain</keyword>
<feature type="domain" description="Fibronectin type-III" evidence="12">
    <location>
        <begin position="1022"/>
        <end position="1117"/>
    </location>
</feature>
<protein>
    <submittedName>
        <fullName evidence="13">Myosin binding protein C3</fullName>
    </submittedName>
</protein>
<keyword evidence="5" id="KW-0514">Muscle protein</keyword>
<feature type="domain" description="Ig-like" evidence="11">
    <location>
        <begin position="925"/>
        <end position="1013"/>
    </location>
</feature>